<dbReference type="Pfam" id="PF13328">
    <property type="entry name" value="HD_4"/>
    <property type="match status" value="1"/>
</dbReference>
<keyword evidence="2" id="KW-1185">Reference proteome</keyword>
<dbReference type="PANTHER" id="PTHR46246:SF1">
    <property type="entry name" value="GUANOSINE-3',5'-BIS(DIPHOSPHATE) 3'-PYROPHOSPHOHYDROLASE MESH1"/>
    <property type="match status" value="1"/>
</dbReference>
<evidence type="ECO:0000313" key="2">
    <source>
        <dbReference type="Proteomes" id="UP001497444"/>
    </source>
</evidence>
<evidence type="ECO:0000313" key="1">
    <source>
        <dbReference type="EMBL" id="CAK9250420.1"/>
    </source>
</evidence>
<gene>
    <name evidence="1" type="ORF">CSSPJE1EN1_LOCUS25798</name>
</gene>
<proteinExistence type="predicted"/>
<organism evidence="1 2">
    <name type="scientific">Sphagnum jensenii</name>
    <dbReference type="NCBI Taxonomy" id="128206"/>
    <lineage>
        <taxon>Eukaryota</taxon>
        <taxon>Viridiplantae</taxon>
        <taxon>Streptophyta</taxon>
        <taxon>Embryophyta</taxon>
        <taxon>Bryophyta</taxon>
        <taxon>Sphagnophytina</taxon>
        <taxon>Sphagnopsida</taxon>
        <taxon>Sphagnales</taxon>
        <taxon>Sphagnaceae</taxon>
        <taxon>Sphagnum</taxon>
    </lineage>
</organism>
<reference evidence="1" key="1">
    <citation type="submission" date="2024-02" db="EMBL/GenBank/DDBJ databases">
        <authorList>
            <consortium name="ELIXIR-Norway"/>
            <consortium name="Elixir Norway"/>
        </authorList>
    </citation>
    <scope>NUCLEOTIDE SEQUENCE</scope>
</reference>
<dbReference type="SUPFAM" id="SSF109604">
    <property type="entry name" value="HD-domain/PDEase-like"/>
    <property type="match status" value="1"/>
</dbReference>
<dbReference type="PANTHER" id="PTHR46246">
    <property type="entry name" value="GUANOSINE-3',5'-BIS(DIPHOSPHATE) 3'-PYROPHOSPHOHYDROLASE MESH1"/>
    <property type="match status" value="1"/>
</dbReference>
<accession>A0ABP0VA96</accession>
<dbReference type="Gene3D" id="1.10.3210.10">
    <property type="entry name" value="Hypothetical protein af1432"/>
    <property type="match status" value="1"/>
</dbReference>
<dbReference type="Proteomes" id="UP001497444">
    <property type="component" value="Unassembled WGS sequence"/>
</dbReference>
<dbReference type="EMBL" id="CAXAQS010000168">
    <property type="protein sequence ID" value="CAK9250420.1"/>
    <property type="molecule type" value="Genomic_DNA"/>
</dbReference>
<sequence>MNFALQAHGDQKRKYTGEPYWFHLAAVAGMVSTIHQDQEVIAVAWLHDCLEDCPVTFDDLCQNFGRLIAEGVLALSDLEQGNRDERKQQSRERLSRQDKWIQDIKVCDLMSNTASIVQHDPSFAKVYLREKRML</sequence>
<name>A0ABP0VA96_9BRYO</name>
<protein>
    <submittedName>
        <fullName evidence="1">Uncharacterized protein</fullName>
    </submittedName>
</protein>
<dbReference type="InterPro" id="IPR052194">
    <property type="entry name" value="MESH1"/>
</dbReference>
<comment type="caution">
    <text evidence="1">The sequence shown here is derived from an EMBL/GenBank/DDBJ whole genome shotgun (WGS) entry which is preliminary data.</text>
</comment>